<dbReference type="Pfam" id="PF18648">
    <property type="entry name" value="ADPRTs_Tse2"/>
    <property type="match status" value="1"/>
</dbReference>
<evidence type="ECO:0000313" key="2">
    <source>
        <dbReference type="EMBL" id="CAF0920054.1"/>
    </source>
</evidence>
<feature type="domain" description="Tse2 ADP-ribosyltransferase toxin" evidence="1">
    <location>
        <begin position="17"/>
        <end position="84"/>
    </location>
</feature>
<dbReference type="AlphaFoldDB" id="A0A814B0Q7"/>
<name>A0A814B0Q7_9BILA</name>
<gene>
    <name evidence="2" type="ORF">OXX778_LOCUS12338</name>
</gene>
<dbReference type="InterPro" id="IPR041018">
    <property type="entry name" value="ADPRTs_Tse2"/>
</dbReference>
<evidence type="ECO:0000313" key="3">
    <source>
        <dbReference type="Proteomes" id="UP000663879"/>
    </source>
</evidence>
<dbReference type="OrthoDB" id="10266325at2759"/>
<reference evidence="2" key="1">
    <citation type="submission" date="2021-02" db="EMBL/GenBank/DDBJ databases">
        <authorList>
            <person name="Nowell W R."/>
        </authorList>
    </citation>
    <scope>NUCLEOTIDE SEQUENCE</scope>
    <source>
        <strain evidence="2">Ploen Becks lab</strain>
    </source>
</reference>
<proteinExistence type="predicted"/>
<accession>A0A814B0Q7</accession>
<keyword evidence="3" id="KW-1185">Reference proteome</keyword>
<dbReference type="EMBL" id="CAJNOC010002221">
    <property type="protein sequence ID" value="CAF0920054.1"/>
    <property type="molecule type" value="Genomic_DNA"/>
</dbReference>
<evidence type="ECO:0000259" key="1">
    <source>
        <dbReference type="Pfam" id="PF18648"/>
    </source>
</evidence>
<sequence>MSSYKLLGRYTKVFPVTLFRLQSSASVKLKEYYRQQKQNKPSFDFKIGKDGLVHPMTSDEFVIPNGISMRPIGQMLETILRPFHGKWHGINKR</sequence>
<organism evidence="2 3">
    <name type="scientific">Brachionus calyciflorus</name>
    <dbReference type="NCBI Taxonomy" id="104777"/>
    <lineage>
        <taxon>Eukaryota</taxon>
        <taxon>Metazoa</taxon>
        <taxon>Spiralia</taxon>
        <taxon>Gnathifera</taxon>
        <taxon>Rotifera</taxon>
        <taxon>Eurotatoria</taxon>
        <taxon>Monogononta</taxon>
        <taxon>Pseudotrocha</taxon>
        <taxon>Ploima</taxon>
        <taxon>Brachionidae</taxon>
        <taxon>Brachionus</taxon>
    </lineage>
</organism>
<protein>
    <recommendedName>
        <fullName evidence="1">Tse2 ADP-ribosyltransferase toxin domain-containing protein</fullName>
    </recommendedName>
</protein>
<dbReference type="Proteomes" id="UP000663879">
    <property type="component" value="Unassembled WGS sequence"/>
</dbReference>
<comment type="caution">
    <text evidence="2">The sequence shown here is derived from an EMBL/GenBank/DDBJ whole genome shotgun (WGS) entry which is preliminary data.</text>
</comment>